<reference evidence="1 2" key="1">
    <citation type="journal article" date="2016" name="Nat. Commun.">
        <title>Thousands of microbial genomes shed light on interconnected biogeochemical processes in an aquifer system.</title>
        <authorList>
            <person name="Anantharaman K."/>
            <person name="Brown C.T."/>
            <person name="Hug L.A."/>
            <person name="Sharon I."/>
            <person name="Castelle C.J."/>
            <person name="Probst A.J."/>
            <person name="Thomas B.C."/>
            <person name="Singh A."/>
            <person name="Wilkins M.J."/>
            <person name="Karaoz U."/>
            <person name="Brodie E.L."/>
            <person name="Williams K.H."/>
            <person name="Hubbard S.S."/>
            <person name="Banfield J.F."/>
        </authorList>
    </citation>
    <scope>NUCLEOTIDE SEQUENCE [LARGE SCALE GENOMIC DNA]</scope>
</reference>
<accession>A0A1F4VDN3</accession>
<organism evidence="1 2">
    <name type="scientific">candidate division WWE3 bacterium RIFCSPLOWO2_01_FULL_41_18</name>
    <dbReference type="NCBI Taxonomy" id="1802625"/>
    <lineage>
        <taxon>Bacteria</taxon>
        <taxon>Katanobacteria</taxon>
    </lineage>
</organism>
<name>A0A1F4VDN3_UNCKA</name>
<dbReference type="Proteomes" id="UP000176504">
    <property type="component" value="Unassembled WGS sequence"/>
</dbReference>
<dbReference type="EMBL" id="MEVI01000003">
    <property type="protein sequence ID" value="OGC55264.1"/>
    <property type="molecule type" value="Genomic_DNA"/>
</dbReference>
<gene>
    <name evidence="1" type="ORF">A3A78_04795</name>
</gene>
<dbReference type="AlphaFoldDB" id="A0A1F4VDN3"/>
<evidence type="ECO:0000313" key="1">
    <source>
        <dbReference type="EMBL" id="OGC55264.1"/>
    </source>
</evidence>
<protein>
    <submittedName>
        <fullName evidence="1">Uncharacterized protein</fullName>
    </submittedName>
</protein>
<sequence>MDEERKLVFELLKAAGIPDNEIESYYSKMITLSLTYLVAFTLSALNEDEKEKLTKELKDSSKQADIIIQKLKEACESSQNKPDIRDIAALAKIKASSEFFGSVYDKADEGHKTKLIEVYRGIITSNPTHKENIENVINAFGKED</sequence>
<proteinExistence type="predicted"/>
<evidence type="ECO:0000313" key="2">
    <source>
        <dbReference type="Proteomes" id="UP000176504"/>
    </source>
</evidence>
<comment type="caution">
    <text evidence="1">The sequence shown here is derived from an EMBL/GenBank/DDBJ whole genome shotgun (WGS) entry which is preliminary data.</text>
</comment>